<evidence type="ECO:0000259" key="8">
    <source>
        <dbReference type="Pfam" id="PF00296"/>
    </source>
</evidence>
<dbReference type="SUPFAM" id="SSF51679">
    <property type="entry name" value="Bacterial luciferase-like"/>
    <property type="match status" value="1"/>
</dbReference>
<feature type="binding site" evidence="6">
    <location>
        <position position="168"/>
    </location>
    <ligand>
        <name>FMN</name>
        <dbReference type="ChEBI" id="CHEBI:58210"/>
    </ligand>
</feature>
<keyword evidence="2 6" id="KW-0288">FMN</keyword>
<evidence type="ECO:0000256" key="2">
    <source>
        <dbReference type="ARBA" id="ARBA00022643"/>
    </source>
</evidence>
<keyword evidence="3" id="KW-0560">Oxidoreductase</keyword>
<comment type="caution">
    <text evidence="9">The sequence shown here is derived from an EMBL/GenBank/DDBJ whole genome shotgun (WGS) entry which is preliminary data.</text>
</comment>
<dbReference type="OrthoDB" id="9135350at2"/>
<feature type="binding site" evidence="6">
    <location>
        <position position="114"/>
    </location>
    <ligand>
        <name>FMN</name>
        <dbReference type="ChEBI" id="CHEBI:58210"/>
    </ligand>
</feature>
<dbReference type="Pfam" id="PF00296">
    <property type="entry name" value="Bac_luciferase"/>
    <property type="match status" value="1"/>
</dbReference>
<evidence type="ECO:0000256" key="5">
    <source>
        <dbReference type="ARBA" id="ARBA00033748"/>
    </source>
</evidence>
<keyword evidence="4 9" id="KW-0503">Monooxygenase</keyword>
<keyword evidence="1 6" id="KW-0285">Flavoprotein</keyword>
<dbReference type="InterPro" id="IPR036661">
    <property type="entry name" value="Luciferase-like_sf"/>
</dbReference>
<evidence type="ECO:0000256" key="6">
    <source>
        <dbReference type="PIRSR" id="PIRSR000337-1"/>
    </source>
</evidence>
<evidence type="ECO:0000256" key="1">
    <source>
        <dbReference type="ARBA" id="ARBA00022630"/>
    </source>
</evidence>
<evidence type="ECO:0000256" key="4">
    <source>
        <dbReference type="ARBA" id="ARBA00023033"/>
    </source>
</evidence>
<protein>
    <submittedName>
        <fullName evidence="9">FMN-dependent oxidoreductase (Nitrilotriacetate monooxygenase family)</fullName>
    </submittedName>
</protein>
<dbReference type="AlphaFoldDB" id="A0A2T0QYD7"/>
<dbReference type="NCBIfam" id="TIGR03860">
    <property type="entry name" value="FMN_nitrolo"/>
    <property type="match status" value="1"/>
</dbReference>
<comment type="similarity">
    <text evidence="5">Belongs to the NtaA/SnaA/DszA monooxygenase family.</text>
</comment>
<sequence>MTATADQDAPRAARKFHLGWFGAYVPPGWNQPFEGTERSHREWLDGSFYVDFARQLERACFDVLLLEDSSMVSDTYGGTSEATLARGVWAPKGDPVALAPLLTEATTHLGVSITASTSFYPPYLLARTMSTLDHLSGGRIGWNVVTSSEDRAAQNFGMDGLPPHDERYERAQEYVELVDALWASWEPDALVMDRESGTYVDHTKVHPVHFRGKHHASRGPLNTLPPPQGRPVVSQAGGSPTGRALAARSADLVLALPKGTAAMKEYRDDIRARAEAFGRDPDDVKVMFIVSPILGATEAEAAERLARKREAVRADPTGQLVGWSGSMEIDFSRFDLDQTLPGTARTNGHQSTLDTFRRWAGERTLRQAVEDYRTEAIELVGTPDSVADQMEAAMAEVGGDGFMLWMQPPTRQYVAEVTDGLVPALQRRGLVRTEYAHTHLRDNLLEF</sequence>
<dbReference type="GO" id="GO:0016705">
    <property type="term" value="F:oxidoreductase activity, acting on paired donors, with incorporation or reduction of molecular oxygen"/>
    <property type="evidence" value="ECO:0007669"/>
    <property type="project" value="InterPro"/>
</dbReference>
<proteinExistence type="inferred from homology"/>
<evidence type="ECO:0000313" key="9">
    <source>
        <dbReference type="EMBL" id="PRY11194.1"/>
    </source>
</evidence>
<dbReference type="RefSeq" id="WP_106214838.1">
    <property type="nucleotide sequence ID" value="NZ_PVZF01000014.1"/>
</dbReference>
<feature type="binding site" evidence="6">
    <location>
        <position position="68"/>
    </location>
    <ligand>
        <name>FMN</name>
        <dbReference type="ChEBI" id="CHEBI:58210"/>
    </ligand>
</feature>
<reference evidence="9 10" key="1">
    <citation type="submission" date="2018-03" db="EMBL/GenBank/DDBJ databases">
        <title>Genomic Encyclopedia of Archaeal and Bacterial Type Strains, Phase II (KMG-II): from individual species to whole genera.</title>
        <authorList>
            <person name="Goeker M."/>
        </authorList>
    </citation>
    <scope>NUCLEOTIDE SEQUENCE [LARGE SCALE GENOMIC DNA]</scope>
    <source>
        <strain evidence="9 10">DSM 19711</strain>
    </source>
</reference>
<feature type="binding site" evidence="6">
    <location>
        <position position="239"/>
    </location>
    <ligand>
        <name>FMN</name>
        <dbReference type="ChEBI" id="CHEBI:58210"/>
    </ligand>
</feature>
<evidence type="ECO:0000313" key="10">
    <source>
        <dbReference type="Proteomes" id="UP000238083"/>
    </source>
</evidence>
<name>A0A2T0QYD7_9ACTN</name>
<dbReference type="PANTHER" id="PTHR30011:SF16">
    <property type="entry name" value="C2H2 FINGER DOMAIN TRANSCRIPTION FACTOR (EUROFUNG)-RELATED"/>
    <property type="match status" value="1"/>
</dbReference>
<accession>A0A2T0QYD7</accession>
<evidence type="ECO:0000256" key="3">
    <source>
        <dbReference type="ARBA" id="ARBA00023002"/>
    </source>
</evidence>
<gene>
    <name evidence="9" type="ORF">CLV37_114149</name>
</gene>
<dbReference type="InterPro" id="IPR051260">
    <property type="entry name" value="Diverse_substr_monoxygenases"/>
</dbReference>
<dbReference type="InterPro" id="IPR016215">
    <property type="entry name" value="NTA_MOA"/>
</dbReference>
<dbReference type="Gene3D" id="3.20.20.30">
    <property type="entry name" value="Luciferase-like domain"/>
    <property type="match status" value="1"/>
</dbReference>
<dbReference type="GO" id="GO:0004497">
    <property type="term" value="F:monooxygenase activity"/>
    <property type="evidence" value="ECO:0007669"/>
    <property type="project" value="UniProtKB-KW"/>
</dbReference>
<dbReference type="EMBL" id="PVZF01000014">
    <property type="protein sequence ID" value="PRY11194.1"/>
    <property type="molecule type" value="Genomic_DNA"/>
</dbReference>
<evidence type="ECO:0000256" key="7">
    <source>
        <dbReference type="SAM" id="MobiDB-lite"/>
    </source>
</evidence>
<dbReference type="PIRSF" id="PIRSF000337">
    <property type="entry name" value="NTA_MOA"/>
    <property type="match status" value="1"/>
</dbReference>
<feature type="domain" description="Luciferase-like" evidence="8">
    <location>
        <begin position="48"/>
        <end position="400"/>
    </location>
</feature>
<dbReference type="PANTHER" id="PTHR30011">
    <property type="entry name" value="ALKANESULFONATE MONOOXYGENASE-RELATED"/>
    <property type="match status" value="1"/>
</dbReference>
<feature type="region of interest" description="Disordered" evidence="7">
    <location>
        <begin position="210"/>
        <end position="244"/>
    </location>
</feature>
<dbReference type="Proteomes" id="UP000238083">
    <property type="component" value="Unassembled WGS sequence"/>
</dbReference>
<organism evidence="9 10">
    <name type="scientific">Kineococcus rhizosphaerae</name>
    <dbReference type="NCBI Taxonomy" id="559628"/>
    <lineage>
        <taxon>Bacteria</taxon>
        <taxon>Bacillati</taxon>
        <taxon>Actinomycetota</taxon>
        <taxon>Actinomycetes</taxon>
        <taxon>Kineosporiales</taxon>
        <taxon>Kineosporiaceae</taxon>
        <taxon>Kineococcus</taxon>
    </lineage>
</organism>
<dbReference type="InterPro" id="IPR011251">
    <property type="entry name" value="Luciferase-like_dom"/>
</dbReference>
<feature type="binding site" evidence="6">
    <location>
        <position position="164"/>
    </location>
    <ligand>
        <name>FMN</name>
        <dbReference type="ChEBI" id="CHEBI:58210"/>
    </ligand>
</feature>
<keyword evidence="10" id="KW-1185">Reference proteome</keyword>